<dbReference type="SUPFAM" id="SSF55073">
    <property type="entry name" value="Nucleotide cyclase"/>
    <property type="match status" value="1"/>
</dbReference>
<evidence type="ECO:0000256" key="6">
    <source>
        <dbReference type="SAM" id="Phobius"/>
    </source>
</evidence>
<proteinExistence type="predicted"/>
<dbReference type="EMBL" id="DXEM01000006">
    <property type="protein sequence ID" value="HIX66850.1"/>
    <property type="molecule type" value="Genomic_DNA"/>
</dbReference>
<dbReference type="Pfam" id="PF00990">
    <property type="entry name" value="GGDEF"/>
    <property type="match status" value="1"/>
</dbReference>
<dbReference type="Pfam" id="PF00563">
    <property type="entry name" value="EAL"/>
    <property type="match status" value="1"/>
</dbReference>
<dbReference type="NCBIfam" id="TIGR00254">
    <property type="entry name" value="GGDEF"/>
    <property type="match status" value="1"/>
</dbReference>
<dbReference type="PROSITE" id="PS50887">
    <property type="entry name" value="GGDEF"/>
    <property type="match status" value="1"/>
</dbReference>
<sequence>MQKNMRHKDILRLSFKLFIVAAVLLAAALFVYFYRFEAVIENQAVKELENTTKQNRKAALYIFQSNQPLLQRISDTKNEERYMEDKEDFLSVLESWKDLYEFKDIGIIDLSGKALSVTGQEFDFSKEEFFRRSVQGQIVLSSTSEDKIDKEHIMIYCAPVFSRGKVLRCVYGVIDAEHLMEAFASPFADSGYSYIIDQDGNIMSSKNGQYGNFMQNISGISKKNSESVRLLREKLKANEKGSFSYTDGEKQYAYYRPLGINNWYVVSTVSESEVKDTYKAIINILSSLYIFLIVVFCGGIIYILIYQERQRKKLEYYAYVDRVTGKDNDTKFILDADEELKTSRKGIRAILAVDINRFKMINEVYGVSKGNKVIISLDKALRSQCREGEYLGRRYADNFLLLWNARDMEELEGRVKALCDEIICLSDNPDNVHFQCAVGVHVLGKYEKSDVDQDFVELLSSYAILASQEAKGGYTTNYSFSSLRIKNVQRQNKIFEGEMKAALKKGEFVPWFQPKVDIHTGKISGAEAVVRWQKENGDLLLPGSFLPFFEGNGFIEKVDQEMMRKVGEYLKAWKKKGLKVFPVSINLSQAYLRSEESEKRWYEYMKQEDIDSEYIQFEITETFSAGEQKILKQVISHLHDRGYKVLLDDFGIGYSSLQILQKLEFDILKLDMNFVKGIGENRTEQILKSTIELAANLNMEVIAEGVETENQVEFLRKQGVTQVQGFYYYKPMPADEFEKLLDYEGKKIEKTV</sequence>
<dbReference type="InterPro" id="IPR000160">
    <property type="entry name" value="GGDEF_dom"/>
</dbReference>
<name>A0A9D2B864_9FIRM</name>
<dbReference type="PANTHER" id="PTHR33121">
    <property type="entry name" value="CYCLIC DI-GMP PHOSPHODIESTERASE PDEF"/>
    <property type="match status" value="1"/>
</dbReference>
<keyword evidence="2" id="KW-1003">Cell membrane</keyword>
<keyword evidence="4 6" id="KW-1133">Transmembrane helix</keyword>
<protein>
    <submittedName>
        <fullName evidence="9">EAL domain-containing protein</fullName>
    </submittedName>
</protein>
<dbReference type="Proteomes" id="UP000886721">
    <property type="component" value="Unassembled WGS sequence"/>
</dbReference>
<reference evidence="9" key="1">
    <citation type="journal article" date="2021" name="PeerJ">
        <title>Extensive microbial diversity within the chicken gut microbiome revealed by metagenomics and culture.</title>
        <authorList>
            <person name="Gilroy R."/>
            <person name="Ravi A."/>
            <person name="Getino M."/>
            <person name="Pursley I."/>
            <person name="Horton D.L."/>
            <person name="Alikhan N.F."/>
            <person name="Baker D."/>
            <person name="Gharbi K."/>
            <person name="Hall N."/>
            <person name="Watson M."/>
            <person name="Adriaenssens E.M."/>
            <person name="Foster-Nyarko E."/>
            <person name="Jarju S."/>
            <person name="Secka A."/>
            <person name="Antonio M."/>
            <person name="Oren A."/>
            <person name="Chaudhuri R.R."/>
            <person name="La Ragione R."/>
            <person name="Hildebrand F."/>
            <person name="Pallen M.J."/>
        </authorList>
    </citation>
    <scope>NUCLEOTIDE SEQUENCE</scope>
    <source>
        <strain evidence="9">CHK191-13928</strain>
    </source>
</reference>
<dbReference type="GO" id="GO:0071111">
    <property type="term" value="F:cyclic-guanylate-specific phosphodiesterase activity"/>
    <property type="evidence" value="ECO:0007669"/>
    <property type="project" value="InterPro"/>
</dbReference>
<dbReference type="InterPro" id="IPR043128">
    <property type="entry name" value="Rev_trsase/Diguanyl_cyclase"/>
</dbReference>
<gene>
    <name evidence="9" type="ORF">H9735_01840</name>
</gene>
<dbReference type="SUPFAM" id="SSF141868">
    <property type="entry name" value="EAL domain-like"/>
    <property type="match status" value="1"/>
</dbReference>
<evidence type="ECO:0000313" key="10">
    <source>
        <dbReference type="Proteomes" id="UP000886721"/>
    </source>
</evidence>
<dbReference type="PANTHER" id="PTHR33121:SF70">
    <property type="entry name" value="SIGNALING PROTEIN YKOW"/>
    <property type="match status" value="1"/>
</dbReference>
<evidence type="ECO:0000259" key="8">
    <source>
        <dbReference type="PROSITE" id="PS50887"/>
    </source>
</evidence>
<feature type="transmembrane region" description="Helical" evidence="6">
    <location>
        <begin position="12"/>
        <end position="34"/>
    </location>
</feature>
<reference evidence="9" key="2">
    <citation type="submission" date="2021-04" db="EMBL/GenBank/DDBJ databases">
        <authorList>
            <person name="Gilroy R."/>
        </authorList>
    </citation>
    <scope>NUCLEOTIDE SEQUENCE</scope>
    <source>
        <strain evidence="9">CHK191-13928</strain>
    </source>
</reference>
<dbReference type="CDD" id="cd01948">
    <property type="entry name" value="EAL"/>
    <property type="match status" value="1"/>
</dbReference>
<evidence type="ECO:0000256" key="1">
    <source>
        <dbReference type="ARBA" id="ARBA00004651"/>
    </source>
</evidence>
<dbReference type="AlphaFoldDB" id="A0A9D2B864"/>
<keyword evidence="5 6" id="KW-0472">Membrane</keyword>
<evidence type="ECO:0000256" key="4">
    <source>
        <dbReference type="ARBA" id="ARBA00022989"/>
    </source>
</evidence>
<evidence type="ECO:0000256" key="2">
    <source>
        <dbReference type="ARBA" id="ARBA00022475"/>
    </source>
</evidence>
<feature type="transmembrane region" description="Helical" evidence="6">
    <location>
        <begin position="280"/>
        <end position="305"/>
    </location>
</feature>
<dbReference type="Gene3D" id="3.30.70.270">
    <property type="match status" value="1"/>
</dbReference>
<dbReference type="SMART" id="SM00267">
    <property type="entry name" value="GGDEF"/>
    <property type="match status" value="1"/>
</dbReference>
<keyword evidence="3 6" id="KW-0812">Transmembrane</keyword>
<organism evidence="9 10">
    <name type="scientific">Candidatus Anaerostipes excrementavium</name>
    <dbReference type="NCBI Taxonomy" id="2838463"/>
    <lineage>
        <taxon>Bacteria</taxon>
        <taxon>Bacillati</taxon>
        <taxon>Bacillota</taxon>
        <taxon>Clostridia</taxon>
        <taxon>Lachnospirales</taxon>
        <taxon>Lachnospiraceae</taxon>
        <taxon>Anaerostipes</taxon>
    </lineage>
</organism>
<dbReference type="Gene3D" id="3.30.450.20">
    <property type="entry name" value="PAS domain"/>
    <property type="match status" value="1"/>
</dbReference>
<dbReference type="PROSITE" id="PS50883">
    <property type="entry name" value="EAL"/>
    <property type="match status" value="1"/>
</dbReference>
<dbReference type="GO" id="GO:0005886">
    <property type="term" value="C:plasma membrane"/>
    <property type="evidence" value="ECO:0007669"/>
    <property type="project" value="UniProtKB-SubCell"/>
</dbReference>
<dbReference type="CDD" id="cd12912">
    <property type="entry name" value="PDC2_MCP_like"/>
    <property type="match status" value="1"/>
</dbReference>
<dbReference type="InterPro" id="IPR033479">
    <property type="entry name" value="dCache_1"/>
</dbReference>
<evidence type="ECO:0000256" key="3">
    <source>
        <dbReference type="ARBA" id="ARBA00022692"/>
    </source>
</evidence>
<evidence type="ECO:0000313" key="9">
    <source>
        <dbReference type="EMBL" id="HIX66850.1"/>
    </source>
</evidence>
<dbReference type="InterPro" id="IPR001633">
    <property type="entry name" value="EAL_dom"/>
</dbReference>
<feature type="domain" description="GGDEF" evidence="8">
    <location>
        <begin position="346"/>
        <end position="482"/>
    </location>
</feature>
<dbReference type="Pfam" id="PF02743">
    <property type="entry name" value="dCache_1"/>
    <property type="match status" value="1"/>
</dbReference>
<dbReference type="InterPro" id="IPR050706">
    <property type="entry name" value="Cyclic-di-GMP_PDE-like"/>
</dbReference>
<dbReference type="Gene3D" id="3.20.20.450">
    <property type="entry name" value="EAL domain"/>
    <property type="match status" value="1"/>
</dbReference>
<evidence type="ECO:0000256" key="5">
    <source>
        <dbReference type="ARBA" id="ARBA00023136"/>
    </source>
</evidence>
<accession>A0A9D2B864</accession>
<evidence type="ECO:0000259" key="7">
    <source>
        <dbReference type="PROSITE" id="PS50883"/>
    </source>
</evidence>
<comment type="subcellular location">
    <subcellularLocation>
        <location evidence="1">Cell membrane</location>
        <topology evidence="1">Multi-pass membrane protein</topology>
    </subcellularLocation>
</comment>
<dbReference type="InterPro" id="IPR035919">
    <property type="entry name" value="EAL_sf"/>
</dbReference>
<dbReference type="InterPro" id="IPR029787">
    <property type="entry name" value="Nucleotide_cyclase"/>
</dbReference>
<feature type="domain" description="EAL" evidence="7">
    <location>
        <begin position="492"/>
        <end position="745"/>
    </location>
</feature>
<dbReference type="SMART" id="SM00052">
    <property type="entry name" value="EAL"/>
    <property type="match status" value="1"/>
</dbReference>
<comment type="caution">
    <text evidence="9">The sequence shown here is derived from an EMBL/GenBank/DDBJ whole genome shotgun (WGS) entry which is preliminary data.</text>
</comment>